<feature type="domain" description="EB" evidence="1">
    <location>
        <begin position="193"/>
        <end position="225"/>
    </location>
</feature>
<dbReference type="Proteomes" id="UP000826195">
    <property type="component" value="Unassembled WGS sequence"/>
</dbReference>
<feature type="domain" description="EB" evidence="1">
    <location>
        <begin position="33"/>
        <end position="68"/>
    </location>
</feature>
<name>A0AAV7IRJ2_COTGL</name>
<accession>A0AAV7IRJ2</accession>
<keyword evidence="3" id="KW-1185">Reference proteome</keyword>
<gene>
    <name evidence="2" type="ORF">KQX54_001315</name>
</gene>
<evidence type="ECO:0000313" key="2">
    <source>
        <dbReference type="EMBL" id="KAH0557199.1"/>
    </source>
</evidence>
<dbReference type="InterPro" id="IPR006149">
    <property type="entry name" value="EB_dom"/>
</dbReference>
<proteinExistence type="predicted"/>
<evidence type="ECO:0000313" key="3">
    <source>
        <dbReference type="Proteomes" id="UP000826195"/>
    </source>
</evidence>
<dbReference type="Pfam" id="PF01683">
    <property type="entry name" value="EB"/>
    <property type="match status" value="2"/>
</dbReference>
<organism evidence="2 3">
    <name type="scientific">Cotesia glomerata</name>
    <name type="common">Lepidopteran parasitic wasp</name>
    <name type="synonym">Apanteles glomeratus</name>
    <dbReference type="NCBI Taxonomy" id="32391"/>
    <lineage>
        <taxon>Eukaryota</taxon>
        <taxon>Metazoa</taxon>
        <taxon>Ecdysozoa</taxon>
        <taxon>Arthropoda</taxon>
        <taxon>Hexapoda</taxon>
        <taxon>Insecta</taxon>
        <taxon>Pterygota</taxon>
        <taxon>Neoptera</taxon>
        <taxon>Endopterygota</taxon>
        <taxon>Hymenoptera</taxon>
        <taxon>Apocrita</taxon>
        <taxon>Ichneumonoidea</taxon>
        <taxon>Braconidae</taxon>
        <taxon>Microgastrinae</taxon>
        <taxon>Cotesia</taxon>
    </lineage>
</organism>
<sequence>MQRQNAAIILCHQDRPCCGNYKCDLTDTLGRFECQEKVKLGDTCRNTDNCVDILHSVCTNQKCQCRQKLLGRSCETDYDCQYISNAICIDKICVCKPDTFALTPSVCIHLLNTYCSSSADCDVEASYCFENKCQCQPDWVALTDMMCVRRSALFHCNDTIECGGLWNSRCYQNECVCNSKHIAVSKLTCLPVLDGNCWRDDQCMTENSHCHNYRCQCKLGFVSVSRRSESTLQGRTDGNTTVLIPNVEIPDGSEIRQISAGDYEVVEISTSN</sequence>
<evidence type="ECO:0000259" key="1">
    <source>
        <dbReference type="Pfam" id="PF01683"/>
    </source>
</evidence>
<protein>
    <recommendedName>
        <fullName evidence="1">EB domain-containing protein</fullName>
    </recommendedName>
</protein>
<dbReference type="EMBL" id="JAHXZJ010000747">
    <property type="protein sequence ID" value="KAH0557199.1"/>
    <property type="molecule type" value="Genomic_DNA"/>
</dbReference>
<comment type="caution">
    <text evidence="2">The sequence shown here is derived from an EMBL/GenBank/DDBJ whole genome shotgun (WGS) entry which is preliminary data.</text>
</comment>
<reference evidence="2 3" key="1">
    <citation type="journal article" date="2021" name="J. Hered.">
        <title>A chromosome-level genome assembly of the parasitoid wasp, Cotesia glomerata (Hymenoptera: Braconidae).</title>
        <authorList>
            <person name="Pinto B.J."/>
            <person name="Weis J.J."/>
            <person name="Gamble T."/>
            <person name="Ode P.J."/>
            <person name="Paul R."/>
            <person name="Zaspel J.M."/>
        </authorList>
    </citation>
    <scope>NUCLEOTIDE SEQUENCE [LARGE SCALE GENOMIC DNA]</scope>
    <source>
        <strain evidence="2">CgM1</strain>
    </source>
</reference>
<dbReference type="AlphaFoldDB" id="A0AAV7IRJ2"/>
<dbReference type="PANTHER" id="PTHR39069:SF8">
    <property type="entry name" value="FI17111P1"/>
    <property type="match status" value="1"/>
</dbReference>
<dbReference type="PANTHER" id="PTHR39069">
    <property type="entry name" value="ECDYSONE-INDUCIBLE GENE E1, ISOFORM A"/>
    <property type="match status" value="1"/>
</dbReference>